<evidence type="ECO:0000313" key="1">
    <source>
        <dbReference type="EMBL" id="SPD28885.1"/>
    </source>
</evidence>
<reference evidence="1" key="1">
    <citation type="submission" date="2018-02" db="EMBL/GenBank/DDBJ databases">
        <authorList>
            <person name="Cohen D.B."/>
            <person name="Kent A.D."/>
        </authorList>
    </citation>
    <scope>NUCLEOTIDE SEQUENCE</scope>
</reference>
<organism evidence="1">
    <name type="scientific">Fagus sylvatica</name>
    <name type="common">Beechnut</name>
    <dbReference type="NCBI Taxonomy" id="28930"/>
    <lineage>
        <taxon>Eukaryota</taxon>
        <taxon>Viridiplantae</taxon>
        <taxon>Streptophyta</taxon>
        <taxon>Embryophyta</taxon>
        <taxon>Tracheophyta</taxon>
        <taxon>Spermatophyta</taxon>
        <taxon>Magnoliopsida</taxon>
        <taxon>eudicotyledons</taxon>
        <taxon>Gunneridae</taxon>
        <taxon>Pentapetalae</taxon>
        <taxon>rosids</taxon>
        <taxon>fabids</taxon>
        <taxon>Fagales</taxon>
        <taxon>Fagaceae</taxon>
        <taxon>Fagus</taxon>
    </lineage>
</organism>
<protein>
    <submittedName>
        <fullName evidence="1">Uncharacterized protein</fullName>
    </submittedName>
</protein>
<proteinExistence type="predicted"/>
<name>A0A2N9IX01_FAGSY</name>
<gene>
    <name evidence="1" type="ORF">FSB_LOCUS56767</name>
</gene>
<dbReference type="EMBL" id="OIVN01006249">
    <property type="protein sequence ID" value="SPD28885.1"/>
    <property type="molecule type" value="Genomic_DNA"/>
</dbReference>
<sequence>MGLPSVWVHRETAGLAVFAVPGLAVICRDWAGRGFAVMGSPWVCRAWVRRGFAVGIFMKPFNKMKRVLEMLYKNPSLGIGSCNCYLMIFMKPFIWE</sequence>
<accession>A0A2N9IX01</accession>
<dbReference type="AlphaFoldDB" id="A0A2N9IX01"/>